<dbReference type="FunFam" id="3.40.50.720:FF:000009">
    <property type="entry name" value="Fatty oxidation complex, alpha subunit"/>
    <property type="match status" value="1"/>
</dbReference>
<dbReference type="AlphaFoldDB" id="A0A932M1S3"/>
<dbReference type="SUPFAM" id="SSF48179">
    <property type="entry name" value="6-phosphogluconate dehydrogenase C-terminal domain-like"/>
    <property type="match status" value="1"/>
</dbReference>
<dbReference type="InterPro" id="IPR006176">
    <property type="entry name" value="3-OHacyl-CoA_DH_NAD-bd"/>
</dbReference>
<dbReference type="Proteomes" id="UP000741360">
    <property type="component" value="Unassembled WGS sequence"/>
</dbReference>
<dbReference type="Gene3D" id="1.10.1040.10">
    <property type="entry name" value="N-(1-d-carboxylethyl)-l-norvaline Dehydrogenase, domain 2"/>
    <property type="match status" value="1"/>
</dbReference>
<dbReference type="GO" id="GO:0006635">
    <property type="term" value="P:fatty acid beta-oxidation"/>
    <property type="evidence" value="ECO:0007669"/>
    <property type="project" value="TreeGrafter"/>
</dbReference>
<dbReference type="Pfam" id="PF00725">
    <property type="entry name" value="3HCDH"/>
    <property type="match status" value="1"/>
</dbReference>
<dbReference type="InterPro" id="IPR036291">
    <property type="entry name" value="NAD(P)-bd_dom_sf"/>
</dbReference>
<dbReference type="SUPFAM" id="SSF51735">
    <property type="entry name" value="NAD(P)-binding Rossmann-fold domains"/>
    <property type="match status" value="1"/>
</dbReference>
<protein>
    <submittedName>
        <fullName evidence="6">3-hydroxybutyryl-CoA dehydrogenase</fullName>
    </submittedName>
</protein>
<feature type="site" description="Important for catalytic activity" evidence="2">
    <location>
        <position position="140"/>
    </location>
</feature>
<evidence type="ECO:0000259" key="5">
    <source>
        <dbReference type="Pfam" id="PF02737"/>
    </source>
</evidence>
<dbReference type="PANTHER" id="PTHR48075:SF5">
    <property type="entry name" value="3-HYDROXYBUTYRYL-COA DEHYDROGENASE"/>
    <property type="match status" value="1"/>
</dbReference>
<dbReference type="InterPro" id="IPR022694">
    <property type="entry name" value="3-OHacyl-CoA_DH"/>
</dbReference>
<feature type="binding site" evidence="3">
    <location>
        <position position="49"/>
    </location>
    <ligand>
        <name>CoA</name>
        <dbReference type="ChEBI" id="CHEBI:57287"/>
    </ligand>
</feature>
<feature type="binding site" evidence="3">
    <location>
        <position position="56"/>
    </location>
    <ligand>
        <name>CoA</name>
        <dbReference type="ChEBI" id="CHEBI:57287"/>
    </ligand>
</feature>
<dbReference type="EMBL" id="JACPSX010000168">
    <property type="protein sequence ID" value="MBI3015146.1"/>
    <property type="molecule type" value="Genomic_DNA"/>
</dbReference>
<dbReference type="InterPro" id="IPR013328">
    <property type="entry name" value="6PGD_dom2"/>
</dbReference>
<dbReference type="InterPro" id="IPR008927">
    <property type="entry name" value="6-PGluconate_DH-like_C_sf"/>
</dbReference>
<organism evidence="6 7">
    <name type="scientific">Tectimicrobiota bacterium</name>
    <dbReference type="NCBI Taxonomy" id="2528274"/>
    <lineage>
        <taxon>Bacteria</taxon>
        <taxon>Pseudomonadati</taxon>
        <taxon>Nitrospinota/Tectimicrobiota group</taxon>
        <taxon>Candidatus Tectimicrobiota</taxon>
    </lineage>
</organism>
<comment type="caution">
    <text evidence="6">The sequence shown here is derived from an EMBL/GenBank/DDBJ whole genome shotgun (WGS) entry which is preliminary data.</text>
</comment>
<dbReference type="GO" id="GO:0070403">
    <property type="term" value="F:NAD+ binding"/>
    <property type="evidence" value="ECO:0007669"/>
    <property type="project" value="InterPro"/>
</dbReference>
<feature type="domain" description="3-hydroxyacyl-CoA dehydrogenase NAD binding" evidence="5">
    <location>
        <begin position="5"/>
        <end position="183"/>
    </location>
</feature>
<gene>
    <name evidence="6" type="ORF">HYY65_08835</name>
</gene>
<proteinExistence type="predicted"/>
<accession>A0A932M1S3</accession>
<evidence type="ECO:0000256" key="2">
    <source>
        <dbReference type="PIRSR" id="PIRSR000105-1"/>
    </source>
</evidence>
<dbReference type="GO" id="GO:0008691">
    <property type="term" value="F:3-hydroxybutyryl-CoA dehydrogenase activity"/>
    <property type="evidence" value="ECO:0007669"/>
    <property type="project" value="TreeGrafter"/>
</dbReference>
<evidence type="ECO:0000256" key="3">
    <source>
        <dbReference type="PIRSR" id="PIRSR000105-3"/>
    </source>
</evidence>
<dbReference type="PANTHER" id="PTHR48075">
    <property type="entry name" value="3-HYDROXYACYL-COA DEHYDROGENASE FAMILY PROTEIN"/>
    <property type="match status" value="1"/>
</dbReference>
<feature type="domain" description="3-hydroxyacyl-CoA dehydrogenase C-terminal" evidence="4">
    <location>
        <begin position="186"/>
        <end position="282"/>
    </location>
</feature>
<keyword evidence="1" id="KW-0560">Oxidoreductase</keyword>
<dbReference type="Gene3D" id="3.40.50.720">
    <property type="entry name" value="NAD(P)-binding Rossmann-like Domain"/>
    <property type="match status" value="1"/>
</dbReference>
<feature type="binding site" evidence="3">
    <location>
        <position position="119"/>
    </location>
    <ligand>
        <name>CoA</name>
        <dbReference type="ChEBI" id="CHEBI:57287"/>
    </ligand>
</feature>
<dbReference type="PIRSF" id="PIRSF000105">
    <property type="entry name" value="HCDH"/>
    <property type="match status" value="1"/>
</dbReference>
<evidence type="ECO:0000256" key="1">
    <source>
        <dbReference type="ARBA" id="ARBA00023002"/>
    </source>
</evidence>
<name>A0A932M1S3_UNCTE</name>
<dbReference type="NCBIfam" id="NF005875">
    <property type="entry name" value="PRK07819.1"/>
    <property type="match status" value="1"/>
</dbReference>
<dbReference type="InterPro" id="IPR006108">
    <property type="entry name" value="3HC_DH_C"/>
</dbReference>
<evidence type="ECO:0000259" key="4">
    <source>
        <dbReference type="Pfam" id="PF00725"/>
    </source>
</evidence>
<dbReference type="Pfam" id="PF02737">
    <property type="entry name" value="3HCDH_N"/>
    <property type="match status" value="1"/>
</dbReference>
<reference evidence="6" key="1">
    <citation type="submission" date="2020-07" db="EMBL/GenBank/DDBJ databases">
        <title>Huge and variable diversity of episymbiotic CPR bacteria and DPANN archaea in groundwater ecosystems.</title>
        <authorList>
            <person name="He C.Y."/>
            <person name="Keren R."/>
            <person name="Whittaker M."/>
            <person name="Farag I.F."/>
            <person name="Doudna J."/>
            <person name="Cate J.H.D."/>
            <person name="Banfield J.F."/>
        </authorList>
    </citation>
    <scope>NUCLEOTIDE SEQUENCE</scope>
    <source>
        <strain evidence="6">NC_groundwater_717_Ag_S-0.2um_59_8</strain>
    </source>
</reference>
<sequence>MVFRKIGVLGCGLMGSRIAQVSAAAGYEVWVREVEQRFLDKGFDTLKKSMNREVEKGKLKSEDMERTLARLHGTLHLEDLKDCGLIIEAAVEDIQIKRDLFSALDRLCGPETILASNTSSLTVIEMAAATQRADRVVGLHFFNPAHVMKLVEVVQTIATSAETFGKAFDFVRSIDKVPIAAKDRSGFIVNLLLVPYLLDAIRALESGLASIEDIDTGMKLGCGYPMGPFTLLDFVGLDTTYRIANIMYEEYREGKYAPPPLLRKMVLAGYYGTKSGKGFYDYAGEKPVVNKMVI</sequence>
<evidence type="ECO:0000313" key="6">
    <source>
        <dbReference type="EMBL" id="MBI3015146.1"/>
    </source>
</evidence>
<evidence type="ECO:0000313" key="7">
    <source>
        <dbReference type="Proteomes" id="UP000741360"/>
    </source>
</evidence>